<dbReference type="AlphaFoldDB" id="A0A7X4H6E1"/>
<dbReference type="EMBL" id="WWCS01000017">
    <property type="protein sequence ID" value="MYN42148.1"/>
    <property type="molecule type" value="Genomic_DNA"/>
</dbReference>
<name>A0A7X4H6E1_9BURK</name>
<evidence type="ECO:0000313" key="3">
    <source>
        <dbReference type="Proteomes" id="UP000466332"/>
    </source>
</evidence>
<dbReference type="Proteomes" id="UP000466332">
    <property type="component" value="Unassembled WGS sequence"/>
</dbReference>
<protein>
    <submittedName>
        <fullName evidence="1">Uncharacterized protein</fullName>
    </submittedName>
</protein>
<organism evidence="1 4">
    <name type="scientific">Duganella margarita</name>
    <dbReference type="NCBI Taxonomy" id="2692170"/>
    <lineage>
        <taxon>Bacteria</taxon>
        <taxon>Pseudomonadati</taxon>
        <taxon>Pseudomonadota</taxon>
        <taxon>Betaproteobacteria</taxon>
        <taxon>Burkholderiales</taxon>
        <taxon>Oxalobacteraceae</taxon>
        <taxon>Telluria group</taxon>
        <taxon>Duganella</taxon>
    </lineage>
</organism>
<reference evidence="3 4" key="1">
    <citation type="submission" date="2019-12" db="EMBL/GenBank/DDBJ databases">
        <title>Novel species isolated from a subtropical stream in China.</title>
        <authorList>
            <person name="Lu H."/>
        </authorList>
    </citation>
    <scope>NUCLEOTIDE SEQUENCE [LARGE SCALE GENOMIC DNA]</scope>
    <source>
        <strain evidence="2 3">FT109W</strain>
        <strain evidence="1 4">FT134W</strain>
    </source>
</reference>
<gene>
    <name evidence="2" type="ORF">GTP55_22595</name>
    <name evidence="1" type="ORF">GTP56_25660</name>
</gene>
<dbReference type="EMBL" id="WWCR01000041">
    <property type="protein sequence ID" value="MYM75560.1"/>
    <property type="molecule type" value="Genomic_DNA"/>
</dbReference>
<dbReference type="RefSeq" id="WP_161047065.1">
    <property type="nucleotide sequence ID" value="NZ_WWCR01000041.1"/>
</dbReference>
<accession>A0A7X4H6E1</accession>
<evidence type="ECO:0000313" key="2">
    <source>
        <dbReference type="EMBL" id="MYN42148.1"/>
    </source>
</evidence>
<keyword evidence="3" id="KW-1185">Reference proteome</keyword>
<proteinExistence type="predicted"/>
<sequence length="91" mass="10435">MRKVVVELDEREMAHVEALARERQVQPAEVLKSAALKIAQSPPQPDTDEAKEQRRQARFAILMRSHGMLAGDQSRPKDGLVYQNELRAEWQ</sequence>
<comment type="caution">
    <text evidence="1">The sequence shown here is derived from an EMBL/GenBank/DDBJ whole genome shotgun (WGS) entry which is preliminary data.</text>
</comment>
<dbReference type="Proteomes" id="UP000469734">
    <property type="component" value="Unassembled WGS sequence"/>
</dbReference>
<evidence type="ECO:0000313" key="1">
    <source>
        <dbReference type="EMBL" id="MYM75560.1"/>
    </source>
</evidence>
<evidence type="ECO:0000313" key="4">
    <source>
        <dbReference type="Proteomes" id="UP000469734"/>
    </source>
</evidence>